<feature type="transmembrane region" description="Helical" evidence="1">
    <location>
        <begin position="183"/>
        <end position="203"/>
    </location>
</feature>
<keyword evidence="1" id="KW-0472">Membrane</keyword>
<protein>
    <submittedName>
        <fullName evidence="2">Uncharacterized protein</fullName>
    </submittedName>
</protein>
<organism evidence="2">
    <name type="scientific">viral metagenome</name>
    <dbReference type="NCBI Taxonomy" id="1070528"/>
    <lineage>
        <taxon>unclassified sequences</taxon>
        <taxon>metagenomes</taxon>
        <taxon>organismal metagenomes</taxon>
    </lineage>
</organism>
<proteinExistence type="predicted"/>
<dbReference type="AlphaFoldDB" id="A0A6C0HUR7"/>
<evidence type="ECO:0000256" key="1">
    <source>
        <dbReference type="SAM" id="Phobius"/>
    </source>
</evidence>
<reference evidence="2" key="1">
    <citation type="journal article" date="2020" name="Nature">
        <title>Giant virus diversity and host interactions through global metagenomics.</title>
        <authorList>
            <person name="Schulz F."/>
            <person name="Roux S."/>
            <person name="Paez-Espino D."/>
            <person name="Jungbluth S."/>
            <person name="Walsh D.A."/>
            <person name="Denef V.J."/>
            <person name="McMahon K.D."/>
            <person name="Konstantinidis K.T."/>
            <person name="Eloe-Fadrosh E.A."/>
            <person name="Kyrpides N.C."/>
            <person name="Woyke T."/>
        </authorList>
    </citation>
    <scope>NUCLEOTIDE SEQUENCE</scope>
    <source>
        <strain evidence="2">GVMAG-M-3300023184-177</strain>
    </source>
</reference>
<accession>A0A6C0HUR7</accession>
<keyword evidence="1" id="KW-0812">Transmembrane</keyword>
<keyword evidence="1" id="KW-1133">Transmembrane helix</keyword>
<sequence>MIQYSNINDAWGNKEIFKKNILNNNSDIGKPVARISPKEAESIQDVLLAPVINNNNIPKVEQNIVVPITAPINVPFTAPINAPFNVPFNVPLSNTPIKNEKQDNNIINNNINNPVPIISDVPILSNQPIINNINNKEHFNSCSYAEHLNNCEACRNAIIEKFSSKSSACVNLFGMGFNISKDALQVIFIILIVAIFILLLSLVNIPMKDNLNVEFEKAFKLKYLMMNQMNYPNIY</sequence>
<evidence type="ECO:0000313" key="2">
    <source>
        <dbReference type="EMBL" id="QHT84299.1"/>
    </source>
</evidence>
<name>A0A6C0HUR7_9ZZZZ</name>
<dbReference type="EMBL" id="MN740017">
    <property type="protein sequence ID" value="QHT84299.1"/>
    <property type="molecule type" value="Genomic_DNA"/>
</dbReference>